<proteinExistence type="inferred from homology"/>
<dbReference type="Gene3D" id="3.30.910.20">
    <property type="entry name" value="Skp domain"/>
    <property type="match status" value="1"/>
</dbReference>
<dbReference type="AlphaFoldDB" id="A0A1S9PJN2"/>
<dbReference type="Proteomes" id="UP000189739">
    <property type="component" value="Unassembled WGS sequence"/>
</dbReference>
<dbReference type="OrthoDB" id="1524711at2"/>
<dbReference type="InterPro" id="IPR005632">
    <property type="entry name" value="Chaperone_Skp"/>
</dbReference>
<feature type="signal peptide" evidence="4">
    <location>
        <begin position="1"/>
        <end position="23"/>
    </location>
</feature>
<keyword evidence="6" id="KW-1185">Reference proteome</keyword>
<feature type="chain" id="PRO_5013159703" description="Molecular chaperone Skp" evidence="4">
    <location>
        <begin position="24"/>
        <end position="170"/>
    </location>
</feature>
<feature type="coiled-coil region" evidence="3">
    <location>
        <begin position="57"/>
        <end position="113"/>
    </location>
</feature>
<dbReference type="GO" id="GO:0050821">
    <property type="term" value="P:protein stabilization"/>
    <property type="evidence" value="ECO:0007669"/>
    <property type="project" value="TreeGrafter"/>
</dbReference>
<reference evidence="5 6" key="1">
    <citation type="submission" date="2016-07" db="EMBL/GenBank/DDBJ databases">
        <title>Genomic analysis of zinc-resistant bacterium Mucilaginibacter pedocola TBZ30.</title>
        <authorList>
            <person name="Huang J."/>
            <person name="Tang J."/>
        </authorList>
    </citation>
    <scope>NUCLEOTIDE SEQUENCE [LARGE SCALE GENOMIC DNA]</scope>
    <source>
        <strain evidence="5 6">TBZ30</strain>
    </source>
</reference>
<organism evidence="5 6">
    <name type="scientific">Mucilaginibacter pedocola</name>
    <dbReference type="NCBI Taxonomy" id="1792845"/>
    <lineage>
        <taxon>Bacteria</taxon>
        <taxon>Pseudomonadati</taxon>
        <taxon>Bacteroidota</taxon>
        <taxon>Sphingobacteriia</taxon>
        <taxon>Sphingobacteriales</taxon>
        <taxon>Sphingobacteriaceae</taxon>
        <taxon>Mucilaginibacter</taxon>
    </lineage>
</organism>
<comment type="similarity">
    <text evidence="1">Belongs to the Skp family.</text>
</comment>
<evidence type="ECO:0008006" key="7">
    <source>
        <dbReference type="Google" id="ProtNLM"/>
    </source>
</evidence>
<dbReference type="RefSeq" id="WP_078346997.1">
    <property type="nucleotide sequence ID" value="NZ_MBTF01000003.1"/>
</dbReference>
<dbReference type="Pfam" id="PF03938">
    <property type="entry name" value="OmpH"/>
    <property type="match status" value="1"/>
</dbReference>
<evidence type="ECO:0000256" key="3">
    <source>
        <dbReference type="SAM" id="Coils"/>
    </source>
</evidence>
<dbReference type="InterPro" id="IPR024930">
    <property type="entry name" value="Skp_dom_sf"/>
</dbReference>
<keyword evidence="2 4" id="KW-0732">Signal</keyword>
<accession>A0A1S9PJN2</accession>
<dbReference type="PANTHER" id="PTHR35089:SF1">
    <property type="entry name" value="CHAPERONE PROTEIN SKP"/>
    <property type="match status" value="1"/>
</dbReference>
<dbReference type="SMART" id="SM00935">
    <property type="entry name" value="OmpH"/>
    <property type="match status" value="1"/>
</dbReference>
<sequence length="170" mass="18705">MKKLFKVALVAAGMLFAGNFAQAQSKIGHINFEQLVGLMPETKTLSAQIDAYKQTFVTQLTTMNTELQAKLKDYNDKKATMTDAVRVAKENELQDLNKRFQDYQNTAQQSVETKGNELTKPLVDKARAAVAAIAKEKGYAYVLNSSQTDLIVSPDADDLMAAAKLKLGLK</sequence>
<evidence type="ECO:0000313" key="5">
    <source>
        <dbReference type="EMBL" id="OOQ61171.1"/>
    </source>
</evidence>
<protein>
    <recommendedName>
        <fullName evidence="7">Molecular chaperone Skp</fullName>
    </recommendedName>
</protein>
<evidence type="ECO:0000313" key="6">
    <source>
        <dbReference type="Proteomes" id="UP000189739"/>
    </source>
</evidence>
<dbReference type="EMBL" id="MBTF01000003">
    <property type="protein sequence ID" value="OOQ61171.1"/>
    <property type="molecule type" value="Genomic_DNA"/>
</dbReference>
<evidence type="ECO:0000256" key="2">
    <source>
        <dbReference type="ARBA" id="ARBA00022729"/>
    </source>
</evidence>
<dbReference type="GO" id="GO:0005829">
    <property type="term" value="C:cytosol"/>
    <property type="evidence" value="ECO:0007669"/>
    <property type="project" value="TreeGrafter"/>
</dbReference>
<dbReference type="PANTHER" id="PTHR35089">
    <property type="entry name" value="CHAPERONE PROTEIN SKP"/>
    <property type="match status" value="1"/>
</dbReference>
<name>A0A1S9PJN2_9SPHI</name>
<evidence type="ECO:0000256" key="1">
    <source>
        <dbReference type="ARBA" id="ARBA00009091"/>
    </source>
</evidence>
<dbReference type="GO" id="GO:0051082">
    <property type="term" value="F:unfolded protein binding"/>
    <property type="evidence" value="ECO:0007669"/>
    <property type="project" value="InterPro"/>
</dbReference>
<comment type="caution">
    <text evidence="5">The sequence shown here is derived from an EMBL/GenBank/DDBJ whole genome shotgun (WGS) entry which is preliminary data.</text>
</comment>
<dbReference type="SUPFAM" id="SSF111384">
    <property type="entry name" value="OmpH-like"/>
    <property type="match status" value="1"/>
</dbReference>
<dbReference type="STRING" id="1792845.BC343_22275"/>
<gene>
    <name evidence="5" type="ORF">BC343_22275</name>
</gene>
<evidence type="ECO:0000256" key="4">
    <source>
        <dbReference type="SAM" id="SignalP"/>
    </source>
</evidence>
<keyword evidence="3" id="KW-0175">Coiled coil</keyword>